<evidence type="ECO:0000313" key="3">
    <source>
        <dbReference type="EMBL" id="GAS89806.1"/>
    </source>
</evidence>
<keyword evidence="4" id="KW-1185">Reference proteome</keyword>
<evidence type="ECO:0008006" key="5">
    <source>
        <dbReference type="Google" id="ProtNLM"/>
    </source>
</evidence>
<feature type="transmembrane region" description="Helical" evidence="2">
    <location>
        <begin position="80"/>
        <end position="99"/>
    </location>
</feature>
<accession>A0A100W1A5</accession>
<keyword evidence="2" id="KW-0472">Membrane</keyword>
<dbReference type="STRING" id="146020.RMCB_3902"/>
<dbReference type="EMBL" id="BCSX01000035">
    <property type="protein sequence ID" value="GAS89806.1"/>
    <property type="molecule type" value="Genomic_DNA"/>
</dbReference>
<dbReference type="OrthoDB" id="4704342at2"/>
<feature type="transmembrane region" description="Helical" evidence="2">
    <location>
        <begin position="432"/>
        <end position="454"/>
    </location>
</feature>
<evidence type="ECO:0000313" key="4">
    <source>
        <dbReference type="Proteomes" id="UP000069620"/>
    </source>
</evidence>
<dbReference type="Proteomes" id="UP000069620">
    <property type="component" value="Unassembled WGS sequence"/>
</dbReference>
<protein>
    <recommendedName>
        <fullName evidence="5">Zinc ribbon domain-containing protein</fullName>
    </recommendedName>
</protein>
<evidence type="ECO:0000256" key="1">
    <source>
        <dbReference type="SAM" id="MobiDB-lite"/>
    </source>
</evidence>
<feature type="transmembrane region" description="Helical" evidence="2">
    <location>
        <begin position="210"/>
        <end position="231"/>
    </location>
</feature>
<feature type="transmembrane region" description="Helical" evidence="2">
    <location>
        <begin position="134"/>
        <end position="158"/>
    </location>
</feature>
<proteinExistence type="predicted"/>
<keyword evidence="2" id="KW-1133">Transmembrane helix</keyword>
<dbReference type="RefSeq" id="WP_062830120.1">
    <property type="nucleotide sequence ID" value="NZ_BCSX01000035.1"/>
</dbReference>
<feature type="transmembrane region" description="Helical" evidence="2">
    <location>
        <begin position="178"/>
        <end position="198"/>
    </location>
</feature>
<keyword evidence="2" id="KW-0812">Transmembrane</keyword>
<dbReference type="AlphaFoldDB" id="A0A100W1A5"/>
<feature type="transmembrane region" description="Helical" evidence="2">
    <location>
        <begin position="105"/>
        <end position="122"/>
    </location>
</feature>
<reference evidence="4" key="1">
    <citation type="journal article" date="2016" name="Genome Announc.">
        <title>Draft Genome Sequences of Five Rapidly Growing Mycobacterium Species, M. thermoresistibile, M. fortuitum subsp. acetamidolyticum, M. canariasense, M. brisbanense, and M. novocastrense.</title>
        <authorList>
            <person name="Katahira K."/>
            <person name="Ogura Y."/>
            <person name="Gotoh Y."/>
            <person name="Hayashi T."/>
        </authorList>
    </citation>
    <scope>NUCLEOTIDE SEQUENCE [LARGE SCALE GENOMIC DNA]</scope>
    <source>
        <strain evidence="4">JCM15654</strain>
    </source>
</reference>
<organism evidence="3 4">
    <name type="scientific">Mycolicibacterium brisbanense</name>
    <dbReference type="NCBI Taxonomy" id="146020"/>
    <lineage>
        <taxon>Bacteria</taxon>
        <taxon>Bacillati</taxon>
        <taxon>Actinomycetota</taxon>
        <taxon>Actinomycetes</taxon>
        <taxon>Mycobacteriales</taxon>
        <taxon>Mycobacteriaceae</taxon>
        <taxon>Mycolicibacterium</taxon>
    </lineage>
</organism>
<sequence length="643" mass="67185">MSIDPGLDPAGPATMRCEVCQLDVPAGQYCGLCGAPLSEHRGDGPHWLRVRSFSAAPGQHLLIPSVTSSLFPHLSPRSRTAFLIGLGLLLAGLVAAALFRLPAALITVAALGLPLLFGIYLHESDVHRDVPRSTLVLTAVLGLGLGTGWVLLTGGAMARAYGVPLGMGITGSRMLRDGIGVSLGGMALMLVPVLLVRFIRRGTQEALDGYAIGAFGALTYCAAATMTRLAPQFTTGMVARDRPMSGLLIEAGIRGVAVPTTAAAVGGLIGAALWFTRPPNKVLVHRGFVRITLMLFAAGVMILYAGLGLIDIARFPQWLQFALYIALAAVALLLLRVGVHLALLHEAHDEINTDEPLLCAQCGHVVPDAPFCAHCGAATHASSRSSRAARRTGRPTPQEEPGEITVGLLPGYSIHKGTFTAAPVHKTSYTGLALALGVVIVVVAAGLVGLSAALQKPAARYVCPPNCGSPPIGQPVTINPLYTAPDGSFTVAYPAEGSAYKITTTDHGVMANLTAGDGGTMQLFSRPAAGKTPKDIAVQLVHQTFPDTKTAYEIPNTMVGYQPGFGLAADCWPQGSTSSYARMRVIIMVAVKHDLALIAAAVGPYRQFGPDSGSGKPSGANLQLALDMGKYVNSFRWRGDPAR</sequence>
<comment type="caution">
    <text evidence="3">The sequence shown here is derived from an EMBL/GenBank/DDBJ whole genome shotgun (WGS) entry which is preliminary data.</text>
</comment>
<feature type="transmembrane region" description="Helical" evidence="2">
    <location>
        <begin position="287"/>
        <end position="306"/>
    </location>
</feature>
<reference evidence="4" key="2">
    <citation type="submission" date="2016-02" db="EMBL/GenBank/DDBJ databases">
        <title>Draft genome sequence of five rapidly growing Mycobacterium species.</title>
        <authorList>
            <person name="Katahira K."/>
            <person name="Gotou Y."/>
            <person name="Iida K."/>
            <person name="Ogura Y."/>
            <person name="Hayashi T."/>
        </authorList>
    </citation>
    <scope>NUCLEOTIDE SEQUENCE [LARGE SCALE GENOMIC DNA]</scope>
    <source>
        <strain evidence="4">JCM15654</strain>
    </source>
</reference>
<evidence type="ECO:0000256" key="2">
    <source>
        <dbReference type="SAM" id="Phobius"/>
    </source>
</evidence>
<gene>
    <name evidence="3" type="ORF">RMCB_3902</name>
</gene>
<feature type="region of interest" description="Disordered" evidence="1">
    <location>
        <begin position="384"/>
        <end position="403"/>
    </location>
</feature>
<feature type="transmembrane region" description="Helical" evidence="2">
    <location>
        <begin position="251"/>
        <end position="275"/>
    </location>
</feature>
<name>A0A100W1A5_9MYCO</name>
<feature type="transmembrane region" description="Helical" evidence="2">
    <location>
        <begin position="318"/>
        <end position="335"/>
    </location>
</feature>